<protein>
    <recommendedName>
        <fullName evidence="8">Zn(2)-C6 fungal-type domain-containing protein</fullName>
    </recommendedName>
</protein>
<keyword evidence="5" id="KW-0804">Transcription</keyword>
<feature type="region of interest" description="Disordered" evidence="7">
    <location>
        <begin position="129"/>
        <end position="162"/>
    </location>
</feature>
<dbReference type="Pfam" id="PF00172">
    <property type="entry name" value="Zn_clus"/>
    <property type="match status" value="1"/>
</dbReference>
<dbReference type="GeneID" id="70131966"/>
<evidence type="ECO:0000256" key="6">
    <source>
        <dbReference type="ARBA" id="ARBA00023242"/>
    </source>
</evidence>
<comment type="caution">
    <text evidence="9">The sequence shown here is derived from an EMBL/GenBank/DDBJ whole genome shotgun (WGS) entry which is preliminary data.</text>
</comment>
<dbReference type="InterPro" id="IPR001138">
    <property type="entry name" value="Zn2Cys6_DnaBD"/>
</dbReference>
<dbReference type="CDD" id="cd12148">
    <property type="entry name" value="fungal_TF_MHR"/>
    <property type="match status" value="1"/>
</dbReference>
<evidence type="ECO:0000256" key="4">
    <source>
        <dbReference type="ARBA" id="ARBA00023125"/>
    </source>
</evidence>
<sequence>MKSFKITTPALYEEKRSARLPDDRQSRSSSCRTCRDLRIRCDRGLPCSNCRRRGWRESCHYRTGRKGVQPIPCDSDQQQPHQTQRQPQEGQHTQQQQLLHLSETTRAPAGATEEMLALRSRIEQLEMALGRASCPSTSSETSRPGGGPETSSQVEADSRPQRSVPKIFLRESAGEVQFIGSTHWAFLLREFPYLSQFLAKDTAFRHSQTALLRIESIIDANCTTPLTMTFPCNIETRRRDLLNCFPDQETAESLTANYFRSIGFVLPVVLCTSFFPVDKSLAICNGAEMLWLLQLTMIFACGFLIDGVPDGLRLSLNARQNNAKRLVKIVETIILNDSSFRKPSIMLLQVLLLLISAKIMLSVVDGPDGLCGLLGMAAKLSFSLGLHRDPACFDGLSSFDMERRRQLWAILRFMDLDYSMQMGVPHLINDDESDCRLPSASLEERLTLMRSPEALGHRWSDDDTRDKLLHSLAKLTCCCAKVHTLITATGLQSSLDVAKTQKAMLKCELEEARRVLSHAILFERERSLSPSSQYFPNPEFVRRFYEVFFSTMYNRMCTVLYQPFLLEDYNMDVAWPEFLGAAMSILTDQQQLTTWYPYTVSEWWSLGQTFWKNDVCRAIFCLCHGVCQRQLASLRLPATVQHTPTNIAILGAIATAKESWTRNIPLGINYVKSYKLICVVVASTQAVVHNEPKLARMVQSANESMQLALSTLQSSLENDPVDYNTSHTTNNYSADSFNCIGFDRRSADAQMHDITGNDDSIFFSNTHGTREVCGLNDWSQMISLTEFPEWEWFDQLNWNSKPSLSTSQETGI</sequence>
<keyword evidence="1" id="KW-0479">Metal-binding</keyword>
<keyword evidence="2" id="KW-0862">Zinc</keyword>
<name>A0A9P8UJF4_9PEZI</name>
<dbReference type="GO" id="GO:0008270">
    <property type="term" value="F:zinc ion binding"/>
    <property type="evidence" value="ECO:0007669"/>
    <property type="project" value="InterPro"/>
</dbReference>
<evidence type="ECO:0000313" key="9">
    <source>
        <dbReference type="EMBL" id="KAH6653274.1"/>
    </source>
</evidence>
<evidence type="ECO:0000256" key="2">
    <source>
        <dbReference type="ARBA" id="ARBA00022833"/>
    </source>
</evidence>
<dbReference type="InterPro" id="IPR007219">
    <property type="entry name" value="XnlR_reg_dom"/>
</dbReference>
<reference evidence="9" key="1">
    <citation type="journal article" date="2021" name="Nat. Commun.">
        <title>Genetic determinants of endophytism in the Arabidopsis root mycobiome.</title>
        <authorList>
            <person name="Mesny F."/>
            <person name="Miyauchi S."/>
            <person name="Thiergart T."/>
            <person name="Pickel B."/>
            <person name="Atanasova L."/>
            <person name="Karlsson M."/>
            <person name="Huettel B."/>
            <person name="Barry K.W."/>
            <person name="Haridas S."/>
            <person name="Chen C."/>
            <person name="Bauer D."/>
            <person name="Andreopoulos W."/>
            <person name="Pangilinan J."/>
            <person name="LaButti K."/>
            <person name="Riley R."/>
            <person name="Lipzen A."/>
            <person name="Clum A."/>
            <person name="Drula E."/>
            <person name="Henrissat B."/>
            <person name="Kohler A."/>
            <person name="Grigoriev I.V."/>
            <person name="Martin F.M."/>
            <person name="Hacquard S."/>
        </authorList>
    </citation>
    <scope>NUCLEOTIDE SEQUENCE</scope>
    <source>
        <strain evidence="9">MPI-SDFR-AT-0073</strain>
    </source>
</reference>
<keyword evidence="3" id="KW-0805">Transcription regulation</keyword>
<dbReference type="GO" id="GO:0000978">
    <property type="term" value="F:RNA polymerase II cis-regulatory region sequence-specific DNA binding"/>
    <property type="evidence" value="ECO:0007669"/>
    <property type="project" value="TreeGrafter"/>
</dbReference>
<keyword evidence="6" id="KW-0539">Nucleus</keyword>
<dbReference type="PROSITE" id="PS00463">
    <property type="entry name" value="ZN2_CY6_FUNGAL_1"/>
    <property type="match status" value="1"/>
</dbReference>
<dbReference type="PANTHER" id="PTHR31944">
    <property type="entry name" value="HEME-RESPONSIVE ZINC FINGER TRANSCRIPTION FACTOR HAP1"/>
    <property type="match status" value="1"/>
</dbReference>
<dbReference type="PANTHER" id="PTHR31944:SF131">
    <property type="entry name" value="HEME-RESPONSIVE ZINC FINGER TRANSCRIPTION FACTOR HAP1"/>
    <property type="match status" value="1"/>
</dbReference>
<accession>A0A9P8UJF4</accession>
<organism evidence="9 10">
    <name type="scientific">Truncatella angustata</name>
    <dbReference type="NCBI Taxonomy" id="152316"/>
    <lineage>
        <taxon>Eukaryota</taxon>
        <taxon>Fungi</taxon>
        <taxon>Dikarya</taxon>
        <taxon>Ascomycota</taxon>
        <taxon>Pezizomycotina</taxon>
        <taxon>Sordariomycetes</taxon>
        <taxon>Xylariomycetidae</taxon>
        <taxon>Amphisphaeriales</taxon>
        <taxon>Sporocadaceae</taxon>
        <taxon>Truncatella</taxon>
    </lineage>
</organism>
<dbReference type="InterPro" id="IPR036864">
    <property type="entry name" value="Zn2-C6_fun-type_DNA-bd_sf"/>
</dbReference>
<evidence type="ECO:0000256" key="7">
    <source>
        <dbReference type="SAM" id="MobiDB-lite"/>
    </source>
</evidence>
<dbReference type="OrthoDB" id="5319341at2759"/>
<evidence type="ECO:0000256" key="5">
    <source>
        <dbReference type="ARBA" id="ARBA00023163"/>
    </source>
</evidence>
<feature type="domain" description="Zn(2)-C6 fungal-type" evidence="8">
    <location>
        <begin position="30"/>
        <end position="61"/>
    </location>
</feature>
<dbReference type="CDD" id="cd00067">
    <property type="entry name" value="GAL4"/>
    <property type="match status" value="1"/>
</dbReference>
<dbReference type="Pfam" id="PF04082">
    <property type="entry name" value="Fungal_trans"/>
    <property type="match status" value="1"/>
</dbReference>
<dbReference type="SUPFAM" id="SSF57701">
    <property type="entry name" value="Zn2/Cys6 DNA-binding domain"/>
    <property type="match status" value="1"/>
</dbReference>
<dbReference type="EMBL" id="JAGPXC010000005">
    <property type="protein sequence ID" value="KAH6653274.1"/>
    <property type="molecule type" value="Genomic_DNA"/>
</dbReference>
<gene>
    <name evidence="9" type="ORF">BKA67DRAFT_569075</name>
</gene>
<dbReference type="GO" id="GO:0005634">
    <property type="term" value="C:nucleus"/>
    <property type="evidence" value="ECO:0007669"/>
    <property type="project" value="TreeGrafter"/>
</dbReference>
<dbReference type="PROSITE" id="PS50048">
    <property type="entry name" value="ZN2_CY6_FUNGAL_2"/>
    <property type="match status" value="1"/>
</dbReference>
<dbReference type="SMART" id="SM00066">
    <property type="entry name" value="GAL4"/>
    <property type="match status" value="1"/>
</dbReference>
<feature type="region of interest" description="Disordered" evidence="7">
    <location>
        <begin position="67"/>
        <end position="97"/>
    </location>
</feature>
<proteinExistence type="predicted"/>
<keyword evidence="4" id="KW-0238">DNA-binding</keyword>
<dbReference type="RefSeq" id="XP_045957551.1">
    <property type="nucleotide sequence ID" value="XM_046103074.1"/>
</dbReference>
<evidence type="ECO:0000256" key="1">
    <source>
        <dbReference type="ARBA" id="ARBA00022723"/>
    </source>
</evidence>
<dbReference type="SMART" id="SM00906">
    <property type="entry name" value="Fungal_trans"/>
    <property type="match status" value="1"/>
</dbReference>
<dbReference type="GO" id="GO:0001228">
    <property type="term" value="F:DNA-binding transcription activator activity, RNA polymerase II-specific"/>
    <property type="evidence" value="ECO:0007669"/>
    <property type="project" value="TreeGrafter"/>
</dbReference>
<dbReference type="InterPro" id="IPR051430">
    <property type="entry name" value="Fungal_TF_Env_Response"/>
</dbReference>
<dbReference type="Proteomes" id="UP000758603">
    <property type="component" value="Unassembled WGS sequence"/>
</dbReference>
<evidence type="ECO:0000256" key="3">
    <source>
        <dbReference type="ARBA" id="ARBA00023015"/>
    </source>
</evidence>
<dbReference type="GO" id="GO:0006351">
    <property type="term" value="P:DNA-templated transcription"/>
    <property type="evidence" value="ECO:0007669"/>
    <property type="project" value="InterPro"/>
</dbReference>
<dbReference type="AlphaFoldDB" id="A0A9P8UJF4"/>
<dbReference type="Gene3D" id="4.10.240.10">
    <property type="entry name" value="Zn(2)-C6 fungal-type DNA-binding domain"/>
    <property type="match status" value="1"/>
</dbReference>
<evidence type="ECO:0000259" key="8">
    <source>
        <dbReference type="PROSITE" id="PS50048"/>
    </source>
</evidence>
<feature type="compositionally biased region" description="Low complexity" evidence="7">
    <location>
        <begin position="77"/>
        <end position="97"/>
    </location>
</feature>
<evidence type="ECO:0000313" key="10">
    <source>
        <dbReference type="Proteomes" id="UP000758603"/>
    </source>
</evidence>
<keyword evidence="10" id="KW-1185">Reference proteome</keyword>